<feature type="region of interest" description="Disordered" evidence="1">
    <location>
        <begin position="1"/>
        <end position="49"/>
    </location>
</feature>
<gene>
    <name evidence="3" type="ORF">F3K97_05715</name>
</gene>
<feature type="transmembrane region" description="Helical" evidence="2">
    <location>
        <begin position="69"/>
        <end position="92"/>
    </location>
</feature>
<protein>
    <submittedName>
        <fullName evidence="3">Uncharacterized protein</fullName>
    </submittedName>
</protein>
<sequence length="177" mass="18776">MSDIDSLKLRFTDENPDRPSDDIETASFHSTPHAPEPPAPPKRIASRRAPSLEPPAMTRLTMGLSRSTVTPHGAVALVATGMVAALLAASAWPVAPLFVLSVVLLVLTAALGIEGSAGPVLADMERRFGIAVLERNGARVRFSAGGREYEGRLAVYGRRASLLDAEGNVLELPVWDA</sequence>
<proteinExistence type="predicted"/>
<organism evidence="3 4">
    <name type="scientific">Bifidobacterium adolescentis</name>
    <dbReference type="NCBI Taxonomy" id="1680"/>
    <lineage>
        <taxon>Bacteria</taxon>
        <taxon>Bacillati</taxon>
        <taxon>Actinomycetota</taxon>
        <taxon>Actinomycetes</taxon>
        <taxon>Bifidobacteriales</taxon>
        <taxon>Bifidobacteriaceae</taxon>
        <taxon>Bifidobacterium</taxon>
    </lineage>
</organism>
<evidence type="ECO:0000313" key="4">
    <source>
        <dbReference type="Proteomes" id="UP000464884"/>
    </source>
</evidence>
<dbReference type="RefSeq" id="WP_159140705.1">
    <property type="nucleotide sequence ID" value="NZ_CP047129.1"/>
</dbReference>
<keyword evidence="2" id="KW-0472">Membrane</keyword>
<feature type="transmembrane region" description="Helical" evidence="2">
    <location>
        <begin position="98"/>
        <end position="117"/>
    </location>
</feature>
<dbReference type="Proteomes" id="UP000464884">
    <property type="component" value="Chromosome"/>
</dbReference>
<keyword evidence="2" id="KW-1133">Transmembrane helix</keyword>
<accession>A0A6I6QYQ2</accession>
<evidence type="ECO:0000256" key="1">
    <source>
        <dbReference type="SAM" id="MobiDB-lite"/>
    </source>
</evidence>
<dbReference type="AlphaFoldDB" id="A0A6I6QYQ2"/>
<evidence type="ECO:0000313" key="3">
    <source>
        <dbReference type="EMBL" id="QHB62812.1"/>
    </source>
</evidence>
<reference evidence="3 4" key="1">
    <citation type="submission" date="2019-12" db="EMBL/GenBank/DDBJ databases">
        <title>Draft Genome Sequence of Bifidobacterium adolescentis ZJ2.</title>
        <authorList>
            <person name="Jin Z."/>
        </authorList>
    </citation>
    <scope>NUCLEOTIDE SEQUENCE [LARGE SCALE GENOMIC DNA]</scope>
    <source>
        <strain evidence="3 4">ZJ2</strain>
    </source>
</reference>
<feature type="compositionally biased region" description="Basic and acidic residues" evidence="1">
    <location>
        <begin position="1"/>
        <end position="21"/>
    </location>
</feature>
<dbReference type="EMBL" id="CP047129">
    <property type="protein sequence ID" value="QHB62812.1"/>
    <property type="molecule type" value="Genomic_DNA"/>
</dbReference>
<evidence type="ECO:0000256" key="2">
    <source>
        <dbReference type="SAM" id="Phobius"/>
    </source>
</evidence>
<name>A0A6I6QYQ2_BIFAD</name>
<keyword evidence="2" id="KW-0812">Transmembrane</keyword>